<organism evidence="6 7">
    <name type="scientific">Momordica charantia</name>
    <name type="common">Bitter gourd</name>
    <name type="synonym">Balsam pear</name>
    <dbReference type="NCBI Taxonomy" id="3673"/>
    <lineage>
        <taxon>Eukaryota</taxon>
        <taxon>Viridiplantae</taxon>
        <taxon>Streptophyta</taxon>
        <taxon>Embryophyta</taxon>
        <taxon>Tracheophyta</taxon>
        <taxon>Spermatophyta</taxon>
        <taxon>Magnoliopsida</taxon>
        <taxon>eudicotyledons</taxon>
        <taxon>Gunneridae</taxon>
        <taxon>Pentapetalae</taxon>
        <taxon>rosids</taxon>
        <taxon>fabids</taxon>
        <taxon>Cucurbitales</taxon>
        <taxon>Cucurbitaceae</taxon>
        <taxon>Momordiceae</taxon>
        <taxon>Momordica</taxon>
    </lineage>
</organism>
<dbReference type="GO" id="GO:0000981">
    <property type="term" value="F:DNA-binding transcription factor activity, RNA polymerase II-specific"/>
    <property type="evidence" value="ECO:0007669"/>
    <property type="project" value="TreeGrafter"/>
</dbReference>
<dbReference type="GO" id="GO:0046983">
    <property type="term" value="F:protein dimerization activity"/>
    <property type="evidence" value="ECO:0007669"/>
    <property type="project" value="InterPro"/>
</dbReference>
<dbReference type="GO" id="GO:0090575">
    <property type="term" value="C:RNA polymerase II transcription regulator complex"/>
    <property type="evidence" value="ECO:0007669"/>
    <property type="project" value="TreeGrafter"/>
</dbReference>
<dbReference type="SMART" id="SM00353">
    <property type="entry name" value="HLH"/>
    <property type="match status" value="1"/>
</dbReference>
<dbReference type="PANTHER" id="PTHR13935">
    <property type="entry name" value="ACHAETE-SCUTE TRANSCRIPTION FACTOR-RELATED"/>
    <property type="match status" value="1"/>
</dbReference>
<dbReference type="GeneID" id="111011678"/>
<evidence type="ECO:0000313" key="6">
    <source>
        <dbReference type="Proteomes" id="UP000504603"/>
    </source>
</evidence>
<dbReference type="SUPFAM" id="SSF47459">
    <property type="entry name" value="HLH, helix-loop-helix DNA-binding domain"/>
    <property type="match status" value="1"/>
</dbReference>
<dbReference type="InterPro" id="IPR011598">
    <property type="entry name" value="bHLH_dom"/>
</dbReference>
<evidence type="ECO:0000256" key="3">
    <source>
        <dbReference type="ARBA" id="ARBA00023163"/>
    </source>
</evidence>
<dbReference type="KEGG" id="mcha:111011678"/>
<dbReference type="InterPro" id="IPR036638">
    <property type="entry name" value="HLH_DNA-bd_sf"/>
</dbReference>
<protein>
    <submittedName>
        <fullName evidence="7">Transcription factor bHLH36-like</fullName>
    </submittedName>
</protein>
<evidence type="ECO:0000256" key="1">
    <source>
        <dbReference type="ARBA" id="ARBA00004123"/>
    </source>
</evidence>
<keyword evidence="4" id="KW-0539">Nucleus</keyword>
<dbReference type="CDD" id="cd18914">
    <property type="entry name" value="bHLH_AtORG2_like"/>
    <property type="match status" value="1"/>
</dbReference>
<dbReference type="OrthoDB" id="1935281at2759"/>
<name>A0A6J1CHG5_MOMCH</name>
<gene>
    <name evidence="7" type="primary">LOC111011678</name>
</gene>
<dbReference type="Proteomes" id="UP000504603">
    <property type="component" value="Unplaced"/>
</dbReference>
<reference evidence="7" key="1">
    <citation type="submission" date="2025-08" db="UniProtKB">
        <authorList>
            <consortium name="RefSeq"/>
        </authorList>
    </citation>
    <scope>IDENTIFICATION</scope>
    <source>
        <strain evidence="7">OHB3-1</strain>
    </source>
</reference>
<evidence type="ECO:0000256" key="4">
    <source>
        <dbReference type="ARBA" id="ARBA00023242"/>
    </source>
</evidence>
<evidence type="ECO:0000259" key="5">
    <source>
        <dbReference type="PROSITE" id="PS50888"/>
    </source>
</evidence>
<dbReference type="Pfam" id="PF00010">
    <property type="entry name" value="HLH"/>
    <property type="match status" value="1"/>
</dbReference>
<dbReference type="InterPro" id="IPR015660">
    <property type="entry name" value="MASH1/Ascl1a-like"/>
</dbReference>
<sequence>MFPFNQFYEFSAPEGSSCDFTTHQNLVSNSENVGRTDDQDRKIMHRDLERERRKQMASLLTNLRSLLPLEFIKGRRSRADLVNEAVRYIEHLKGKISELHIKRDALKRVYLDSLGYQNNESSSSCVVINPYSGGLEIVISCCFREEKLKLSGVMRVLLQQSTHVQSCASTKVNGRMFHTIQSKVDVSRRIDILELQRKLYQVCNFGSFET</sequence>
<accession>A0A6J1CHG5</accession>
<dbReference type="PROSITE" id="PS50888">
    <property type="entry name" value="BHLH"/>
    <property type="match status" value="1"/>
</dbReference>
<proteinExistence type="predicted"/>
<evidence type="ECO:0000256" key="2">
    <source>
        <dbReference type="ARBA" id="ARBA00023015"/>
    </source>
</evidence>
<dbReference type="Gene3D" id="4.10.280.10">
    <property type="entry name" value="Helix-loop-helix DNA-binding domain"/>
    <property type="match status" value="1"/>
</dbReference>
<feature type="domain" description="BHLH" evidence="5">
    <location>
        <begin position="40"/>
        <end position="92"/>
    </location>
</feature>
<dbReference type="AlphaFoldDB" id="A0A6J1CHG5"/>
<dbReference type="PANTHER" id="PTHR13935:SF155">
    <property type="entry name" value="TRANSCRIPTION FACTOR BHLH120-LIKE"/>
    <property type="match status" value="1"/>
</dbReference>
<evidence type="ECO:0000313" key="7">
    <source>
        <dbReference type="RefSeq" id="XP_022141230.1"/>
    </source>
</evidence>
<keyword evidence="3" id="KW-0804">Transcription</keyword>
<keyword evidence="6" id="KW-1185">Reference proteome</keyword>
<comment type="subcellular location">
    <subcellularLocation>
        <location evidence="1">Nucleus</location>
    </subcellularLocation>
</comment>
<keyword evidence="2" id="KW-0805">Transcription regulation</keyword>
<dbReference type="RefSeq" id="XP_022141230.1">
    <property type="nucleotide sequence ID" value="XM_022285538.1"/>
</dbReference>
<dbReference type="GO" id="GO:0000977">
    <property type="term" value="F:RNA polymerase II transcription regulatory region sequence-specific DNA binding"/>
    <property type="evidence" value="ECO:0007669"/>
    <property type="project" value="TreeGrafter"/>
</dbReference>